<accession>A0ABN6X9P5</accession>
<name>A0ABN6X9P5_9CELL</name>
<organism evidence="1 2">
    <name type="scientific">Paraoerskovia sediminicola</name>
    <dbReference type="NCBI Taxonomy" id="1138587"/>
    <lineage>
        <taxon>Bacteria</taxon>
        <taxon>Bacillati</taxon>
        <taxon>Actinomycetota</taxon>
        <taxon>Actinomycetes</taxon>
        <taxon>Micrococcales</taxon>
        <taxon>Cellulomonadaceae</taxon>
        <taxon>Paraoerskovia</taxon>
    </lineage>
</organism>
<keyword evidence="2" id="KW-1185">Reference proteome</keyword>
<dbReference type="RefSeq" id="WP_286218690.1">
    <property type="nucleotide sequence ID" value="NZ_AP027729.1"/>
</dbReference>
<dbReference type="EMBL" id="AP027729">
    <property type="protein sequence ID" value="BDZ41563.1"/>
    <property type="molecule type" value="Genomic_DNA"/>
</dbReference>
<dbReference type="Proteomes" id="UP001321475">
    <property type="component" value="Chromosome"/>
</dbReference>
<evidence type="ECO:0000313" key="1">
    <source>
        <dbReference type="EMBL" id="BDZ41563.1"/>
    </source>
</evidence>
<sequence>MVLLLVILVTGALALLGAALAILAARRRPPEVDPMRSLRVQVRLTELALEMRRIETDREAFARAHHYLAVQGAYDALLREACDLAGLPVSHRVLLAGRCDDPTERLREEVELSARGWTW</sequence>
<evidence type="ECO:0000313" key="2">
    <source>
        <dbReference type="Proteomes" id="UP001321475"/>
    </source>
</evidence>
<proteinExistence type="predicted"/>
<protein>
    <submittedName>
        <fullName evidence="1">Uncharacterized protein</fullName>
    </submittedName>
</protein>
<reference evidence="2" key="1">
    <citation type="journal article" date="2019" name="Int. J. Syst. Evol. Microbiol.">
        <title>The Global Catalogue of Microorganisms (GCM) 10K type strain sequencing project: providing services to taxonomists for standard genome sequencing and annotation.</title>
        <authorList>
            <consortium name="The Broad Institute Genomics Platform"/>
            <consortium name="The Broad Institute Genome Sequencing Center for Infectious Disease"/>
            <person name="Wu L."/>
            <person name="Ma J."/>
        </authorList>
    </citation>
    <scope>NUCLEOTIDE SEQUENCE [LARGE SCALE GENOMIC DNA]</scope>
    <source>
        <strain evidence="2">NBRC 108565</strain>
    </source>
</reference>
<gene>
    <name evidence="1" type="ORF">GCM10025865_08620</name>
</gene>